<dbReference type="SMART" id="SM00477">
    <property type="entry name" value="NUC"/>
    <property type="match status" value="1"/>
</dbReference>
<dbReference type="GO" id="GO:0016787">
    <property type="term" value="F:hydrolase activity"/>
    <property type="evidence" value="ECO:0007669"/>
    <property type="project" value="InterPro"/>
</dbReference>
<dbReference type="GO" id="GO:0046872">
    <property type="term" value="F:metal ion binding"/>
    <property type="evidence" value="ECO:0007669"/>
    <property type="project" value="InterPro"/>
</dbReference>
<proteinExistence type="predicted"/>
<keyword evidence="3" id="KW-1185">Reference proteome</keyword>
<dbReference type="InterPro" id="IPR020821">
    <property type="entry name" value="ENPP1-3/EXOG-like_nuc-like"/>
</dbReference>
<evidence type="ECO:0000313" key="3">
    <source>
        <dbReference type="Proteomes" id="UP001381693"/>
    </source>
</evidence>
<dbReference type="GO" id="GO:0003676">
    <property type="term" value="F:nucleic acid binding"/>
    <property type="evidence" value="ECO:0007669"/>
    <property type="project" value="InterPro"/>
</dbReference>
<dbReference type="Gene3D" id="3.40.570.10">
    <property type="entry name" value="Extracellular Endonuclease, subunit A"/>
    <property type="match status" value="1"/>
</dbReference>
<feature type="domain" description="ENPP1-3/EXOG-like endonuclease/phosphodiesterase" evidence="1">
    <location>
        <begin position="38"/>
        <end position="256"/>
    </location>
</feature>
<gene>
    <name evidence="2" type="ORF">SK128_018583</name>
</gene>
<dbReference type="SUPFAM" id="SSF54060">
    <property type="entry name" value="His-Me finger endonucleases"/>
    <property type="match status" value="1"/>
</dbReference>
<sequence length="276" mass="31664">MPFLYITEEEEENIKAYHAPWGIPLTDNEALNISVLYHMDHITGYSSTVRMPMWTSFSIHPDQEDDFMKMQPDWSLASDARLEPESTPTCSNYDILKRLNFTMMPLFPHAYNSNVNRTSHLISNAIPVSQDIKHRWRGLMGTLVPAWLASQGPLNVILGPVFDHNSDSLPDDFAAFRNNPVVPTDLFAVLTRCQTEITSLDLCPENMLDSSSFIFHQDQPISNCLDQEAFTLQYSSRVRDVELATSFSFFLNVPFEYRIAQVLRVQQPQLWPLENT</sequence>
<dbReference type="InterPro" id="IPR044929">
    <property type="entry name" value="DNA/RNA_non-sp_Endonuclease_sf"/>
</dbReference>
<reference evidence="2 3" key="1">
    <citation type="submission" date="2023-11" db="EMBL/GenBank/DDBJ databases">
        <title>Halocaridina rubra genome assembly.</title>
        <authorList>
            <person name="Smith C."/>
        </authorList>
    </citation>
    <scope>NUCLEOTIDE SEQUENCE [LARGE SCALE GENOMIC DNA]</scope>
    <source>
        <strain evidence="2">EP-1</strain>
        <tissue evidence="2">Whole</tissue>
    </source>
</reference>
<dbReference type="EMBL" id="JAXCGZ010011781">
    <property type="protein sequence ID" value="KAK7074142.1"/>
    <property type="molecule type" value="Genomic_DNA"/>
</dbReference>
<dbReference type="Proteomes" id="UP001381693">
    <property type="component" value="Unassembled WGS sequence"/>
</dbReference>
<evidence type="ECO:0000313" key="2">
    <source>
        <dbReference type="EMBL" id="KAK7074142.1"/>
    </source>
</evidence>
<name>A0AAN8WY19_HALRR</name>
<dbReference type="InterPro" id="IPR044925">
    <property type="entry name" value="His-Me_finger_sf"/>
</dbReference>
<dbReference type="AlphaFoldDB" id="A0AAN8WY19"/>
<protein>
    <recommendedName>
        <fullName evidence="1">ENPP1-3/EXOG-like endonuclease/phosphodiesterase domain-containing protein</fullName>
    </recommendedName>
</protein>
<evidence type="ECO:0000259" key="1">
    <source>
        <dbReference type="SMART" id="SM00477"/>
    </source>
</evidence>
<accession>A0AAN8WY19</accession>
<organism evidence="2 3">
    <name type="scientific">Halocaridina rubra</name>
    <name type="common">Hawaiian red shrimp</name>
    <dbReference type="NCBI Taxonomy" id="373956"/>
    <lineage>
        <taxon>Eukaryota</taxon>
        <taxon>Metazoa</taxon>
        <taxon>Ecdysozoa</taxon>
        <taxon>Arthropoda</taxon>
        <taxon>Crustacea</taxon>
        <taxon>Multicrustacea</taxon>
        <taxon>Malacostraca</taxon>
        <taxon>Eumalacostraca</taxon>
        <taxon>Eucarida</taxon>
        <taxon>Decapoda</taxon>
        <taxon>Pleocyemata</taxon>
        <taxon>Caridea</taxon>
        <taxon>Atyoidea</taxon>
        <taxon>Atyidae</taxon>
        <taxon>Halocaridina</taxon>
    </lineage>
</organism>
<comment type="caution">
    <text evidence="2">The sequence shown here is derived from an EMBL/GenBank/DDBJ whole genome shotgun (WGS) entry which is preliminary data.</text>
</comment>